<dbReference type="AlphaFoldDB" id="A0AAN0KHC2"/>
<sequence>MLSSVVVIGAGQAGLSAAYHLLRRGFVSAVDFPQAGRSFVVLDHETGPGGAWRHRWESLTMATVNGIFDLPGLPSPPIDPDEPSSIAVPRYFAAFEDRFRPPILRPEMVDAVRPDDDDPDGDLVIDTDRGQWRSRIIINATGTWTNPVWPDIAGRATFAGRQLHTHDYTRAADFAGRRVAIVGGGISAIQHLAEISRVATTFWYTRRVPEFRDSFTPDEGGRQTIDQVRADVEAGRPTRSVVSYTGLPRNQYTREAHDRGVLRRRPLFTAVEPDGVREADGSFTPLDTIVWATGFRAALQHLEPMRLRNQLGAITMRGTQVAGEPRVHLIGYGTSQSTVGANRAGREAVAAIVRQSRF</sequence>
<dbReference type="InterPro" id="IPR036188">
    <property type="entry name" value="FAD/NAD-bd_sf"/>
</dbReference>
<name>A0AAN0KHC2_9ACTN</name>
<dbReference type="PRINTS" id="PR00411">
    <property type="entry name" value="PNDRDTASEI"/>
</dbReference>
<dbReference type="SUPFAM" id="SSF51905">
    <property type="entry name" value="FAD/NAD(P)-binding domain"/>
    <property type="match status" value="1"/>
</dbReference>
<dbReference type="EMBL" id="AP028056">
    <property type="protein sequence ID" value="BEH01665.1"/>
    <property type="molecule type" value="Genomic_DNA"/>
</dbReference>
<dbReference type="InterPro" id="IPR050982">
    <property type="entry name" value="Auxin_biosynth/cation_transpt"/>
</dbReference>
<evidence type="ECO:0000313" key="3">
    <source>
        <dbReference type="Proteomes" id="UP001431656"/>
    </source>
</evidence>
<organism evidence="2 3">
    <name type="scientific">Brooklawnia propionicigenes</name>
    <dbReference type="NCBI Taxonomy" id="3041175"/>
    <lineage>
        <taxon>Bacteria</taxon>
        <taxon>Bacillati</taxon>
        <taxon>Actinomycetota</taxon>
        <taxon>Actinomycetes</taxon>
        <taxon>Propionibacteriales</taxon>
        <taxon>Propionibacteriaceae</taxon>
        <taxon>Brooklawnia</taxon>
    </lineage>
</organism>
<accession>A0AAN0KHC2</accession>
<dbReference type="PRINTS" id="PR00368">
    <property type="entry name" value="FADPNR"/>
</dbReference>
<dbReference type="RefSeq" id="WP_286268006.1">
    <property type="nucleotide sequence ID" value="NZ_AP028056.1"/>
</dbReference>
<protein>
    <submittedName>
        <fullName evidence="2">FAD-dependent oxidoreductase</fullName>
    </submittedName>
</protein>
<dbReference type="KEGG" id="broo:brsh051_09460"/>
<dbReference type="Proteomes" id="UP001431656">
    <property type="component" value="Chromosome"/>
</dbReference>
<reference evidence="2" key="1">
    <citation type="journal article" date="2024" name="Int. J. Syst. Evol. Microbiol.">
        <title>Brooklawnia propionicigenes sp. nov., a facultatively anaerobic, propionate-producing bacterium isolated from a methanogenic reactor treating waste from cattle farms.</title>
        <authorList>
            <person name="Akita Y."/>
            <person name="Ueki A."/>
            <person name="Tonouchi A."/>
            <person name="Sugawara Y."/>
            <person name="Honma S."/>
            <person name="Kaku N."/>
            <person name="Ueki K."/>
        </authorList>
    </citation>
    <scope>NUCLEOTIDE SEQUENCE</scope>
    <source>
        <strain evidence="2">SH051</strain>
    </source>
</reference>
<dbReference type="GO" id="GO:0004497">
    <property type="term" value="F:monooxygenase activity"/>
    <property type="evidence" value="ECO:0007669"/>
    <property type="project" value="TreeGrafter"/>
</dbReference>
<gene>
    <name evidence="2" type="ORF">brsh051_09460</name>
</gene>
<proteinExistence type="predicted"/>
<dbReference type="Gene3D" id="3.50.50.60">
    <property type="entry name" value="FAD/NAD(P)-binding domain"/>
    <property type="match status" value="1"/>
</dbReference>
<dbReference type="Pfam" id="PF13738">
    <property type="entry name" value="Pyr_redox_3"/>
    <property type="match status" value="1"/>
</dbReference>
<dbReference type="PANTHER" id="PTHR43539:SF78">
    <property type="entry name" value="FLAVIN-CONTAINING MONOOXYGENASE"/>
    <property type="match status" value="1"/>
</dbReference>
<keyword evidence="1" id="KW-0560">Oxidoreductase</keyword>
<evidence type="ECO:0000256" key="1">
    <source>
        <dbReference type="ARBA" id="ARBA00023002"/>
    </source>
</evidence>
<dbReference type="GO" id="GO:0050660">
    <property type="term" value="F:flavin adenine dinucleotide binding"/>
    <property type="evidence" value="ECO:0007669"/>
    <property type="project" value="TreeGrafter"/>
</dbReference>
<dbReference type="PANTHER" id="PTHR43539">
    <property type="entry name" value="FLAVIN-BINDING MONOOXYGENASE-LIKE PROTEIN (AFU_ORTHOLOGUE AFUA_4G09220)"/>
    <property type="match status" value="1"/>
</dbReference>
<evidence type="ECO:0000313" key="2">
    <source>
        <dbReference type="EMBL" id="BEH01665.1"/>
    </source>
</evidence>
<keyword evidence="3" id="KW-1185">Reference proteome</keyword>